<gene>
    <name evidence="1" type="ORF">ACOLOM_LOCUS11861</name>
</gene>
<dbReference type="EMBL" id="CAJVPT010044801">
    <property type="protein sequence ID" value="CAG8735025.1"/>
    <property type="molecule type" value="Genomic_DNA"/>
</dbReference>
<name>A0ACA9Q3C8_9GLOM</name>
<feature type="non-terminal residue" evidence="1">
    <location>
        <position position="58"/>
    </location>
</feature>
<proteinExistence type="predicted"/>
<accession>A0ACA9Q3C8</accession>
<evidence type="ECO:0000313" key="1">
    <source>
        <dbReference type="EMBL" id="CAG8735025.1"/>
    </source>
</evidence>
<organism evidence="1 2">
    <name type="scientific">Acaulospora colombiana</name>
    <dbReference type="NCBI Taxonomy" id="27376"/>
    <lineage>
        <taxon>Eukaryota</taxon>
        <taxon>Fungi</taxon>
        <taxon>Fungi incertae sedis</taxon>
        <taxon>Mucoromycota</taxon>
        <taxon>Glomeromycotina</taxon>
        <taxon>Glomeromycetes</taxon>
        <taxon>Diversisporales</taxon>
        <taxon>Acaulosporaceae</taxon>
        <taxon>Acaulospora</taxon>
    </lineage>
</organism>
<comment type="caution">
    <text evidence="1">The sequence shown here is derived from an EMBL/GenBank/DDBJ whole genome shotgun (WGS) entry which is preliminary data.</text>
</comment>
<evidence type="ECO:0000313" key="2">
    <source>
        <dbReference type="Proteomes" id="UP000789525"/>
    </source>
</evidence>
<sequence length="58" mass="6505">YINTLHVRILEEPLSSNLMASNVQNSSPVSSDSKQSDVVGFQIWNLMGQIGRMRKTNL</sequence>
<keyword evidence="2" id="KW-1185">Reference proteome</keyword>
<dbReference type="Proteomes" id="UP000789525">
    <property type="component" value="Unassembled WGS sequence"/>
</dbReference>
<reference evidence="1" key="1">
    <citation type="submission" date="2021-06" db="EMBL/GenBank/DDBJ databases">
        <authorList>
            <person name="Kallberg Y."/>
            <person name="Tangrot J."/>
            <person name="Rosling A."/>
        </authorList>
    </citation>
    <scope>NUCLEOTIDE SEQUENCE</scope>
    <source>
        <strain evidence="1">CL356</strain>
    </source>
</reference>
<protein>
    <submittedName>
        <fullName evidence="1">1407_t:CDS:1</fullName>
    </submittedName>
</protein>
<feature type="non-terminal residue" evidence="1">
    <location>
        <position position="1"/>
    </location>
</feature>